<dbReference type="FunFam" id="2.60.40.10:FF:001738">
    <property type="entry name" value="CD226 molecule"/>
    <property type="match status" value="1"/>
</dbReference>
<dbReference type="KEGG" id="ssc:100517508"/>
<evidence type="ECO:0000256" key="5">
    <source>
        <dbReference type="ARBA" id="ARBA00022729"/>
    </source>
</evidence>
<evidence type="ECO:0000256" key="18">
    <source>
        <dbReference type="SAM" id="SignalP"/>
    </source>
</evidence>
<evidence type="ECO:0000313" key="23">
    <source>
        <dbReference type="VGNC" id="VGNC:86399"/>
    </source>
</evidence>
<evidence type="ECO:0000313" key="22">
    <source>
        <dbReference type="Proteomes" id="UP000008227"/>
    </source>
</evidence>
<dbReference type="Proteomes" id="UP000008227">
    <property type="component" value="Chromosome 1"/>
</dbReference>
<dbReference type="Ensembl" id="ENSSSCT00000045454.3">
    <property type="protein sequence ID" value="ENSSSCP00000042613.1"/>
    <property type="gene ID" value="ENSSSCG00000038398.3"/>
</dbReference>
<dbReference type="Pfam" id="PF07686">
    <property type="entry name" value="V-set"/>
    <property type="match status" value="2"/>
</dbReference>
<keyword evidence="12" id="KW-0325">Glycoprotein</keyword>
<dbReference type="InterPro" id="IPR036179">
    <property type="entry name" value="Ig-like_dom_sf"/>
</dbReference>
<evidence type="ECO:0000256" key="4">
    <source>
        <dbReference type="ARBA" id="ARBA00022692"/>
    </source>
</evidence>
<evidence type="ECO:0000256" key="10">
    <source>
        <dbReference type="ARBA" id="ARBA00023157"/>
    </source>
</evidence>
<dbReference type="GO" id="GO:0033005">
    <property type="term" value="P:positive regulation of mast cell activation"/>
    <property type="evidence" value="ECO:0007669"/>
    <property type="project" value="Ensembl"/>
</dbReference>
<dbReference type="AlphaFoldDB" id="A0A287AFE6"/>
<accession>A0A287AFE6</accession>
<keyword evidence="5 18" id="KW-0732">Signal</keyword>
<dbReference type="PANTHER" id="PTHR47011">
    <property type="entry name" value="CD226 ANTIGEN"/>
    <property type="match status" value="1"/>
</dbReference>
<dbReference type="GeneTree" id="ENSGT00500000044993"/>
<dbReference type="STRING" id="9823.ENSSSCP00000042613"/>
<dbReference type="GO" id="GO:0042267">
    <property type="term" value="P:natural killer cell mediated cytotoxicity"/>
    <property type="evidence" value="ECO:0007669"/>
    <property type="project" value="Ensembl"/>
</dbReference>
<dbReference type="SMR" id="A0A287AFE6"/>
<dbReference type="InterPro" id="IPR003599">
    <property type="entry name" value="Ig_sub"/>
</dbReference>
<name>A0A287AFE6_PIG</name>
<feature type="signal peptide" evidence="18">
    <location>
        <begin position="1"/>
        <end position="18"/>
    </location>
</feature>
<evidence type="ECO:0000259" key="19">
    <source>
        <dbReference type="PROSITE" id="PS50835"/>
    </source>
</evidence>
<keyword evidence="3" id="KW-0597">Phosphoprotein</keyword>
<dbReference type="VGNC" id="VGNC:86399">
    <property type="gene designation" value="CD226"/>
</dbReference>
<evidence type="ECO:0000313" key="21">
    <source>
        <dbReference type="Ensembl" id="ENSSSCP00000042613.1"/>
    </source>
</evidence>
<evidence type="ECO:0000256" key="7">
    <source>
        <dbReference type="ARBA" id="ARBA00022889"/>
    </source>
</evidence>
<dbReference type="GO" id="GO:0009897">
    <property type="term" value="C:external side of plasma membrane"/>
    <property type="evidence" value="ECO:0000318"/>
    <property type="project" value="GO_Central"/>
</dbReference>
<keyword evidence="22" id="KW-1185">Reference proteome</keyword>
<evidence type="ECO:0000256" key="12">
    <source>
        <dbReference type="ARBA" id="ARBA00023180"/>
    </source>
</evidence>
<reference evidence="22" key="1">
    <citation type="submission" date="2009-11" db="EMBL/GenBank/DDBJ databases">
        <authorList>
            <consortium name="Porcine genome sequencing project"/>
        </authorList>
    </citation>
    <scope>NUCLEOTIDE SEQUENCE [LARGE SCALE GENOMIC DNA]</scope>
    <source>
        <strain evidence="22">Duroc</strain>
    </source>
</reference>
<dbReference type="InterPro" id="IPR042842">
    <property type="entry name" value="CD226"/>
</dbReference>
<sequence>MDYLTFFLVILYVYKALCEEVFWDTTVKLAENMTLECVYPSMNTLTQMEWFKINMMERESIAIFNPTYGVIVRKPYADRVYFSNLTNASNDMSLSFHNASEADIGFYSCSLHTFPHGPWKKMIQVVPSDTFEVAVPSTSQTVSELGKNVTLTCQPQMKWQLQQVMWEKIQPHQIDLLTSCNLSQGSSYTSKYPRQILSNCHQGMRRTFITMPHATASDSGLYRCCFKASTGEIETFVMRLTVTEGKINNHYILFMVGGAALLLLLVLLITIVTVISYKRRRRRQKRGLFKEYWDTPYKSANNLRSPVPTNQPSDDTGEDVYVNYPTFSRRPKTRI</sequence>
<dbReference type="GO" id="GO:0042802">
    <property type="term" value="F:identical protein binding"/>
    <property type="evidence" value="ECO:0007669"/>
    <property type="project" value="Ensembl"/>
</dbReference>
<dbReference type="GO" id="GO:0050839">
    <property type="term" value="F:cell adhesion molecule binding"/>
    <property type="evidence" value="ECO:0000318"/>
    <property type="project" value="GO_Central"/>
</dbReference>
<feature type="domain" description="Ig-like" evidence="19">
    <location>
        <begin position="136"/>
        <end position="234"/>
    </location>
</feature>
<dbReference type="Bgee" id="ENSSSCG00000038398">
    <property type="expression patterns" value="Expressed in blood and 17 other cell types or tissues"/>
</dbReference>
<dbReference type="PaxDb" id="9823-ENSSSCP00000005251"/>
<feature type="transmembrane region" description="Helical" evidence="17">
    <location>
        <begin position="251"/>
        <end position="277"/>
    </location>
</feature>
<dbReference type="CTD" id="10666"/>
<dbReference type="RefSeq" id="XP_020954945.1">
    <property type="nucleotide sequence ID" value="XM_021099286.1"/>
</dbReference>
<feature type="domain" description="Ig-like" evidence="19">
    <location>
        <begin position="31"/>
        <end position="111"/>
    </location>
</feature>
<dbReference type="eggNOG" id="ENOG502RY5X">
    <property type="taxonomic scope" value="Eukaryota"/>
</dbReference>
<evidence type="ECO:0000256" key="1">
    <source>
        <dbReference type="ARBA" id="ARBA00004251"/>
    </source>
</evidence>
<dbReference type="RefSeq" id="XP_020954948.1">
    <property type="nucleotide sequence ID" value="XM_021099289.1"/>
</dbReference>
<dbReference type="Gene3D" id="2.60.40.10">
    <property type="entry name" value="Immunoglobulins"/>
    <property type="match status" value="2"/>
</dbReference>
<keyword evidence="4 17" id="KW-0812">Transmembrane</keyword>
<evidence type="ECO:0000256" key="16">
    <source>
        <dbReference type="ARBA" id="ARBA00069210"/>
    </source>
</evidence>
<dbReference type="InterPro" id="IPR007110">
    <property type="entry name" value="Ig-like_dom"/>
</dbReference>
<dbReference type="OrthoDB" id="9937217at2759"/>
<protein>
    <recommendedName>
        <fullName evidence="16">CD226 antigen</fullName>
    </recommendedName>
</protein>
<evidence type="ECO:0000256" key="8">
    <source>
        <dbReference type="ARBA" id="ARBA00022989"/>
    </source>
</evidence>
<evidence type="ECO:0000256" key="3">
    <source>
        <dbReference type="ARBA" id="ARBA00022553"/>
    </source>
</evidence>
<evidence type="ECO:0000256" key="2">
    <source>
        <dbReference type="ARBA" id="ARBA00022475"/>
    </source>
</evidence>
<keyword evidence="9 17" id="KW-0472">Membrane</keyword>
<keyword evidence="11" id="KW-0675">Receptor</keyword>
<keyword evidence="2" id="KW-1003">Cell membrane</keyword>
<dbReference type="GO" id="GO:0032729">
    <property type="term" value="P:positive regulation of type II interferon production"/>
    <property type="evidence" value="ECO:0007669"/>
    <property type="project" value="Ensembl"/>
</dbReference>
<dbReference type="PROSITE" id="PS50835">
    <property type="entry name" value="IG_LIKE"/>
    <property type="match status" value="2"/>
</dbReference>
<reference evidence="20" key="2">
    <citation type="journal article" date="2019" name="PeerJ">
        <title>Genes of the pig, Sus scrofa, reconstructed with EvidentialGene.</title>
        <authorList>
            <person name="Gilbert D.G."/>
        </authorList>
    </citation>
    <scope>NUCLEOTIDE SEQUENCE</scope>
</reference>
<evidence type="ECO:0000256" key="9">
    <source>
        <dbReference type="ARBA" id="ARBA00023136"/>
    </source>
</evidence>
<keyword evidence="6" id="KW-0677">Repeat</keyword>
<dbReference type="FunFam" id="2.60.40.10:FF:001737">
    <property type="entry name" value="CD226 molecule"/>
    <property type="match status" value="1"/>
</dbReference>
<keyword evidence="8 17" id="KW-1133">Transmembrane helix</keyword>
<comment type="function">
    <text evidence="14">Cell surface receptor that plays an important role in the immune system, particularly in intercellular adhesion, lymphocyte signaling, cytotoxicity and lymphokine secretion mediated by cytotoxic T-cells and NK cells. Functions as a costimulatory receptor upon recognition of target cells, such as virus-infected or tumor cells. Upon binding to its ligands PVR/CD155 or NECTIN2/CD112 on target cells, promotes the cytotoxic activity of NK cells and CTLs, enhancing their ability to kill these cells. Mechanistically, phosphorylation by Src kinases such as LYN of FYN, enables binding to adapter GRB2, leading to activation of VAV1, PI3K and PLCG1. Promotes also activation of kinases ERK and AKT, as well as calcium fluxes.</text>
</comment>
<reference evidence="21" key="3">
    <citation type="journal article" date="2020" name="Gigascience">
        <title>An improved pig reference genome sequence to enable pig genetics and genomics research.</title>
        <authorList>
            <person name="Warr A."/>
            <person name="Affara N."/>
            <person name="Aken B."/>
            <person name="Beiki H."/>
            <person name="Bickhart D.M."/>
            <person name="Billis K."/>
            <person name="Chow W."/>
            <person name="Eory L."/>
            <person name="Finlayson H.A."/>
            <person name="Flicek P."/>
            <person name="Giron C.G."/>
            <person name="Griffin D.K."/>
            <person name="Hall R."/>
            <person name="Hannum G."/>
            <person name="Hourlier T."/>
            <person name="Howe K."/>
            <person name="Hume D.A."/>
            <person name="Izuogu O."/>
            <person name="Kim K."/>
            <person name="Koren S."/>
            <person name="Liu H."/>
            <person name="Manchanda N."/>
            <person name="Martin F.J."/>
            <person name="Nonneman D.J."/>
            <person name="O'Connor R.E."/>
            <person name="Phillippy A.M."/>
            <person name="Rohrer G.A."/>
            <person name="Rosen B.D."/>
            <person name="Rund L.A."/>
            <person name="Sargent C.A."/>
            <person name="Schook L.B."/>
            <person name="Schroeder S.G."/>
            <person name="Schwartz A.S."/>
            <person name="Skinner B.M."/>
            <person name="Talbot R."/>
            <person name="Tseng E."/>
            <person name="Tuggle C.K."/>
            <person name="Watson M."/>
            <person name="Smith T.P.L."/>
            <person name="Archibald A.L."/>
        </authorList>
    </citation>
    <scope>NUCLEOTIDE SEQUENCE [LARGE SCALE GENOMIC DNA]</scope>
    <source>
        <strain evidence="21">Duroc</strain>
    </source>
</reference>
<dbReference type="GO" id="GO:0005178">
    <property type="term" value="F:integrin binding"/>
    <property type="evidence" value="ECO:0007669"/>
    <property type="project" value="Ensembl"/>
</dbReference>
<evidence type="ECO:0000256" key="17">
    <source>
        <dbReference type="SAM" id="Phobius"/>
    </source>
</evidence>
<proteinExistence type="predicted"/>
<evidence type="ECO:0000256" key="11">
    <source>
        <dbReference type="ARBA" id="ARBA00023170"/>
    </source>
</evidence>
<dbReference type="GO" id="GO:0002729">
    <property type="term" value="P:positive regulation of natural killer cell cytokine production"/>
    <property type="evidence" value="ECO:0007669"/>
    <property type="project" value="Ensembl"/>
</dbReference>
<gene>
    <name evidence="21 23" type="primary">CD226</name>
</gene>
<dbReference type="InterPro" id="IPR013783">
    <property type="entry name" value="Ig-like_fold"/>
</dbReference>
<evidence type="ECO:0000256" key="15">
    <source>
        <dbReference type="ARBA" id="ARBA00062622"/>
    </source>
</evidence>
<evidence type="ECO:0000313" key="20">
    <source>
        <dbReference type="EMBL" id="HCZ78198.1"/>
    </source>
</evidence>
<dbReference type="GO" id="GO:0002860">
    <property type="term" value="P:positive regulation of natural killer cell mediated cytotoxicity directed against tumor cell target"/>
    <property type="evidence" value="ECO:0007669"/>
    <property type="project" value="Ensembl"/>
</dbReference>
<evidence type="ECO:0000256" key="14">
    <source>
        <dbReference type="ARBA" id="ARBA00056523"/>
    </source>
</evidence>
<comment type="subcellular location">
    <subcellularLocation>
        <location evidence="1">Cell membrane</location>
        <topology evidence="1">Single-pass type I membrane protein</topology>
    </subcellularLocation>
</comment>
<dbReference type="GO" id="GO:0050862">
    <property type="term" value="P:positive regulation of T cell receptor signaling pathway"/>
    <property type="evidence" value="ECO:0000318"/>
    <property type="project" value="GO_Central"/>
</dbReference>
<dbReference type="GO" id="GO:0002891">
    <property type="term" value="P:positive regulation of immunoglobulin mediated immune response"/>
    <property type="evidence" value="ECO:0000318"/>
    <property type="project" value="GO_Central"/>
</dbReference>
<dbReference type="SUPFAM" id="SSF48726">
    <property type="entry name" value="Immunoglobulin"/>
    <property type="match status" value="2"/>
</dbReference>
<dbReference type="GO" id="GO:0038023">
    <property type="term" value="F:signaling receptor activity"/>
    <property type="evidence" value="ECO:0007669"/>
    <property type="project" value="Ensembl"/>
</dbReference>
<evidence type="ECO:0000256" key="13">
    <source>
        <dbReference type="ARBA" id="ARBA00023319"/>
    </source>
</evidence>
<dbReference type="GO" id="GO:0060369">
    <property type="term" value="P:positive regulation of Fc receptor mediated stimulatory signaling pathway"/>
    <property type="evidence" value="ECO:0000318"/>
    <property type="project" value="GO_Central"/>
</dbReference>
<reference evidence="21" key="4">
    <citation type="submission" date="2025-05" db="UniProtKB">
        <authorList>
            <consortium name="Ensembl"/>
        </authorList>
    </citation>
    <scope>IDENTIFICATION</scope>
</reference>
<dbReference type="InterPro" id="IPR013106">
    <property type="entry name" value="Ig_V-set"/>
</dbReference>
<organism evidence="21 22">
    <name type="scientific">Sus scrofa</name>
    <name type="common">Pig</name>
    <dbReference type="NCBI Taxonomy" id="9823"/>
    <lineage>
        <taxon>Eukaryota</taxon>
        <taxon>Metazoa</taxon>
        <taxon>Chordata</taxon>
        <taxon>Craniata</taxon>
        <taxon>Vertebrata</taxon>
        <taxon>Euteleostomi</taxon>
        <taxon>Mammalia</taxon>
        <taxon>Eutheria</taxon>
        <taxon>Laurasiatheria</taxon>
        <taxon>Artiodactyla</taxon>
        <taxon>Suina</taxon>
        <taxon>Suidae</taxon>
        <taxon>Sus</taxon>
    </lineage>
</organism>
<dbReference type="GO" id="GO:0019901">
    <property type="term" value="F:protein kinase binding"/>
    <property type="evidence" value="ECO:0007669"/>
    <property type="project" value="Ensembl"/>
</dbReference>
<dbReference type="GeneID" id="100517508"/>
<feature type="chain" id="PRO_5044572513" description="CD226 antigen" evidence="18">
    <location>
        <begin position="19"/>
        <end position="335"/>
    </location>
</feature>
<dbReference type="OMA" id="RATNNYR"/>
<dbReference type="GO" id="GO:0007155">
    <property type="term" value="P:cell adhesion"/>
    <property type="evidence" value="ECO:0007669"/>
    <property type="project" value="UniProtKB-KW"/>
</dbReference>
<keyword evidence="13" id="KW-0393">Immunoglobulin domain</keyword>
<dbReference type="Reactome" id="R-SSC-198933">
    <property type="pathway name" value="Immunoregulatory interactions between a Lymphoid and a non-Lymphoid cell"/>
</dbReference>
<keyword evidence="7" id="KW-0130">Cell adhesion</keyword>
<comment type="subunit">
    <text evidence="15">Interacts with PVR and NECTIN2. Competes with PVRIG for NECTIN2-binding. Interacts with ITGAL; this interaction mediates CD226 localization to lipid rafts.</text>
</comment>
<evidence type="ECO:0000256" key="6">
    <source>
        <dbReference type="ARBA" id="ARBA00022737"/>
    </source>
</evidence>
<dbReference type="SMART" id="SM00409">
    <property type="entry name" value="IG"/>
    <property type="match status" value="2"/>
</dbReference>
<keyword evidence="10" id="KW-1015">Disulfide bond</keyword>
<dbReference type="EMBL" id="DQIR01022723">
    <property type="protein sequence ID" value="HCZ78198.1"/>
    <property type="molecule type" value="Transcribed_RNA"/>
</dbReference>
<dbReference type="PANTHER" id="PTHR47011:SF1">
    <property type="entry name" value="CD226 ANTIGEN"/>
    <property type="match status" value="1"/>
</dbReference>